<protein>
    <recommendedName>
        <fullName evidence="1">Helix-turn-helix domain-containing protein</fullName>
    </recommendedName>
</protein>
<dbReference type="Proteomes" id="UP000238954">
    <property type="component" value="Chromosome"/>
</dbReference>
<evidence type="ECO:0000259" key="1">
    <source>
        <dbReference type="Pfam" id="PF12728"/>
    </source>
</evidence>
<sequence>MDQPSRSGLLTTQDLITLVRLSRTSIYRMTRQGRFPPPCSLGNGHIRWREDDVRAWMAALPTQPYTHHEDAAGIRTPRGKRRSS</sequence>
<dbReference type="AlphaFoldDB" id="A0A2S8B1U4"/>
<feature type="domain" description="Helix-turn-helix" evidence="1">
    <location>
        <begin position="9"/>
        <end position="59"/>
    </location>
</feature>
<reference evidence="3" key="1">
    <citation type="submission" date="2017-11" db="EMBL/GenBank/DDBJ databases">
        <title>The complete genome sequence of Sphingopyxis pomeranensis sp. nov. strain WS5A3p.</title>
        <authorList>
            <person name="Kaminski M.A."/>
        </authorList>
    </citation>
    <scope>NUCLEOTIDE SEQUENCE [LARGE SCALE GENOMIC DNA]</scope>
    <source>
        <strain evidence="3">WS5A3p</strain>
    </source>
</reference>
<gene>
    <name evidence="2" type="ORF">CVO77_15115</name>
</gene>
<organism evidence="2 3">
    <name type="scientific">Sphingopyxis lindanitolerans</name>
    <dbReference type="NCBI Taxonomy" id="2054227"/>
    <lineage>
        <taxon>Bacteria</taxon>
        <taxon>Pseudomonadati</taxon>
        <taxon>Pseudomonadota</taxon>
        <taxon>Alphaproteobacteria</taxon>
        <taxon>Sphingomonadales</taxon>
        <taxon>Sphingomonadaceae</taxon>
        <taxon>Sphingopyxis</taxon>
    </lineage>
</organism>
<dbReference type="SUPFAM" id="SSF46955">
    <property type="entry name" value="Putative DNA-binding domain"/>
    <property type="match status" value="1"/>
</dbReference>
<name>A0A2S8B1U4_9SPHN</name>
<dbReference type="EMBL" id="PHFW01000003">
    <property type="protein sequence ID" value="PQM26375.1"/>
    <property type="molecule type" value="Genomic_DNA"/>
</dbReference>
<evidence type="ECO:0000313" key="2">
    <source>
        <dbReference type="EMBL" id="PQM26375.1"/>
    </source>
</evidence>
<dbReference type="Gene3D" id="1.10.238.160">
    <property type="match status" value="1"/>
</dbReference>
<dbReference type="OrthoDB" id="1525365at2"/>
<dbReference type="RefSeq" id="WP_105999752.1">
    <property type="nucleotide sequence ID" value="NZ_CM009578.1"/>
</dbReference>
<dbReference type="InterPro" id="IPR041657">
    <property type="entry name" value="HTH_17"/>
</dbReference>
<accession>A0A2S8B1U4</accession>
<evidence type="ECO:0000313" key="3">
    <source>
        <dbReference type="Proteomes" id="UP000238954"/>
    </source>
</evidence>
<comment type="caution">
    <text evidence="2">The sequence shown here is derived from an EMBL/GenBank/DDBJ whole genome shotgun (WGS) entry which is preliminary data.</text>
</comment>
<dbReference type="Pfam" id="PF12728">
    <property type="entry name" value="HTH_17"/>
    <property type="match status" value="1"/>
</dbReference>
<dbReference type="InterPro" id="IPR009061">
    <property type="entry name" value="DNA-bd_dom_put_sf"/>
</dbReference>
<proteinExistence type="predicted"/>
<keyword evidence="3" id="KW-1185">Reference proteome</keyword>